<evidence type="ECO:0000313" key="3">
    <source>
        <dbReference type="Proteomes" id="UP000799640"/>
    </source>
</evidence>
<keyword evidence="3" id="KW-1185">Reference proteome</keyword>
<evidence type="ECO:0000313" key="2">
    <source>
        <dbReference type="EMBL" id="KAF2402775.1"/>
    </source>
</evidence>
<sequence length="240" mass="27142">MIKFSSYWTDTIYGVLVLLLLLLQESSVTGHVPSKTANQEATEGTQGTIHFAVNRFLLDEFVRLFVRPRILAVDHLIGGTCCGDRELLMLYSAWSPVANGTGYVQWKVAGGAHCLVRGVGISTRWRTQARPFLLCRLWVRNHVVAATIHDEEGHQAAEYKGEDCPGDCKSEKDVLLYGALFRFLFLKIDGRGIALRRHARSADGRTNGACDWGRRLYRSRCRRSNESHDCRRRDTRCEKG</sequence>
<protein>
    <recommendedName>
        <fullName evidence="4">Secreted protein</fullName>
    </recommendedName>
</protein>
<dbReference type="AlphaFoldDB" id="A0A6G1I471"/>
<reference evidence="2" key="1">
    <citation type="journal article" date="2020" name="Stud. Mycol.">
        <title>101 Dothideomycetes genomes: a test case for predicting lifestyles and emergence of pathogens.</title>
        <authorList>
            <person name="Haridas S."/>
            <person name="Albert R."/>
            <person name="Binder M."/>
            <person name="Bloem J."/>
            <person name="Labutti K."/>
            <person name="Salamov A."/>
            <person name="Andreopoulos B."/>
            <person name="Baker S."/>
            <person name="Barry K."/>
            <person name="Bills G."/>
            <person name="Bluhm B."/>
            <person name="Cannon C."/>
            <person name="Castanera R."/>
            <person name="Culley D."/>
            <person name="Daum C."/>
            <person name="Ezra D."/>
            <person name="Gonzalez J."/>
            <person name="Henrissat B."/>
            <person name="Kuo A."/>
            <person name="Liang C."/>
            <person name="Lipzen A."/>
            <person name="Lutzoni F."/>
            <person name="Magnuson J."/>
            <person name="Mondo S."/>
            <person name="Nolan M."/>
            <person name="Ohm R."/>
            <person name="Pangilinan J."/>
            <person name="Park H.-J."/>
            <person name="Ramirez L."/>
            <person name="Alfaro M."/>
            <person name="Sun H."/>
            <person name="Tritt A."/>
            <person name="Yoshinaga Y."/>
            <person name="Zwiers L.-H."/>
            <person name="Turgeon B."/>
            <person name="Goodwin S."/>
            <person name="Spatafora J."/>
            <person name="Crous P."/>
            <person name="Grigoriev I."/>
        </authorList>
    </citation>
    <scope>NUCLEOTIDE SEQUENCE</scope>
    <source>
        <strain evidence="2">CBS 262.69</strain>
    </source>
</reference>
<evidence type="ECO:0008006" key="4">
    <source>
        <dbReference type="Google" id="ProtNLM"/>
    </source>
</evidence>
<evidence type="ECO:0000256" key="1">
    <source>
        <dbReference type="SAM" id="SignalP"/>
    </source>
</evidence>
<name>A0A6G1I471_9PEZI</name>
<organism evidence="2 3">
    <name type="scientific">Trichodelitschia bisporula</name>
    <dbReference type="NCBI Taxonomy" id="703511"/>
    <lineage>
        <taxon>Eukaryota</taxon>
        <taxon>Fungi</taxon>
        <taxon>Dikarya</taxon>
        <taxon>Ascomycota</taxon>
        <taxon>Pezizomycotina</taxon>
        <taxon>Dothideomycetes</taxon>
        <taxon>Dothideomycetes incertae sedis</taxon>
        <taxon>Phaeotrichales</taxon>
        <taxon>Phaeotrichaceae</taxon>
        <taxon>Trichodelitschia</taxon>
    </lineage>
</organism>
<accession>A0A6G1I471</accession>
<dbReference type="Proteomes" id="UP000799640">
    <property type="component" value="Unassembled WGS sequence"/>
</dbReference>
<proteinExistence type="predicted"/>
<feature type="chain" id="PRO_5026066554" description="Secreted protein" evidence="1">
    <location>
        <begin position="31"/>
        <end position="240"/>
    </location>
</feature>
<dbReference type="EMBL" id="ML996690">
    <property type="protein sequence ID" value="KAF2402775.1"/>
    <property type="molecule type" value="Genomic_DNA"/>
</dbReference>
<gene>
    <name evidence="2" type="ORF">EJ06DRAFT_308914</name>
</gene>
<feature type="signal peptide" evidence="1">
    <location>
        <begin position="1"/>
        <end position="30"/>
    </location>
</feature>
<keyword evidence="1" id="KW-0732">Signal</keyword>